<feature type="region of interest" description="Disordered" evidence="1">
    <location>
        <begin position="270"/>
        <end position="338"/>
    </location>
</feature>
<evidence type="ECO:0000313" key="3">
    <source>
        <dbReference type="EMBL" id="KAF2108376.1"/>
    </source>
</evidence>
<keyword evidence="2" id="KW-1133">Transmembrane helix</keyword>
<evidence type="ECO:0000256" key="1">
    <source>
        <dbReference type="SAM" id="MobiDB-lite"/>
    </source>
</evidence>
<evidence type="ECO:0000313" key="4">
    <source>
        <dbReference type="Proteomes" id="UP000799770"/>
    </source>
</evidence>
<feature type="compositionally biased region" description="Polar residues" evidence="1">
    <location>
        <begin position="304"/>
        <end position="320"/>
    </location>
</feature>
<dbReference type="EMBL" id="ML977348">
    <property type="protein sequence ID" value="KAF2108376.1"/>
    <property type="molecule type" value="Genomic_DNA"/>
</dbReference>
<keyword evidence="2" id="KW-0472">Membrane</keyword>
<dbReference type="AlphaFoldDB" id="A0A6A5YML8"/>
<keyword evidence="4" id="KW-1185">Reference proteome</keyword>
<proteinExistence type="predicted"/>
<evidence type="ECO:0000256" key="2">
    <source>
        <dbReference type="SAM" id="Phobius"/>
    </source>
</evidence>
<name>A0A6A5YML8_9PLEO</name>
<sequence length="338" mass="36822">MFFTLLRLYDTMTPPTTTTSPRQFDNNDGFPYKSHPLYKLRLLSIITALLGFALNLLSIGTVSETYEVGPFMISLILLFISLVFILVDLYKYAKAQLSSALGQQGLAVISPLPGRPSSSHSLHIRALESSEYHWPPKSLLVIDIILALAFQWLFWGELFAIVGMARGRYYYTGGLETIEAYANLCNFAASVLHGVAFWKELMARKKEAWRRDLEARGCERCGCGAAEGGGEAEAGDARGSAGLGGVEAALLKPSFLGDFGKGKVVLPKWAQGPNARQESGRDNDESEEPLLATPDESAAEGEPSGTSDYGTLGESMSSVPETIVKKKEKGKKRLVDVE</sequence>
<dbReference type="Proteomes" id="UP000799770">
    <property type="component" value="Unassembled WGS sequence"/>
</dbReference>
<protein>
    <submittedName>
        <fullName evidence="3">Uncharacterized protein</fullName>
    </submittedName>
</protein>
<feature type="transmembrane region" description="Helical" evidence="2">
    <location>
        <begin position="68"/>
        <end position="90"/>
    </location>
</feature>
<feature type="transmembrane region" description="Helical" evidence="2">
    <location>
        <begin position="42"/>
        <end position="62"/>
    </location>
</feature>
<keyword evidence="2" id="KW-0812">Transmembrane</keyword>
<organism evidence="3 4">
    <name type="scientific">Lophiotrema nucula</name>
    <dbReference type="NCBI Taxonomy" id="690887"/>
    <lineage>
        <taxon>Eukaryota</taxon>
        <taxon>Fungi</taxon>
        <taxon>Dikarya</taxon>
        <taxon>Ascomycota</taxon>
        <taxon>Pezizomycotina</taxon>
        <taxon>Dothideomycetes</taxon>
        <taxon>Pleosporomycetidae</taxon>
        <taxon>Pleosporales</taxon>
        <taxon>Lophiotremataceae</taxon>
        <taxon>Lophiotrema</taxon>
    </lineage>
</organism>
<reference evidence="3" key="1">
    <citation type="journal article" date="2020" name="Stud. Mycol.">
        <title>101 Dothideomycetes genomes: a test case for predicting lifestyles and emergence of pathogens.</title>
        <authorList>
            <person name="Haridas S."/>
            <person name="Albert R."/>
            <person name="Binder M."/>
            <person name="Bloem J."/>
            <person name="Labutti K."/>
            <person name="Salamov A."/>
            <person name="Andreopoulos B."/>
            <person name="Baker S."/>
            <person name="Barry K."/>
            <person name="Bills G."/>
            <person name="Bluhm B."/>
            <person name="Cannon C."/>
            <person name="Castanera R."/>
            <person name="Culley D."/>
            <person name="Daum C."/>
            <person name="Ezra D."/>
            <person name="Gonzalez J."/>
            <person name="Henrissat B."/>
            <person name="Kuo A."/>
            <person name="Liang C."/>
            <person name="Lipzen A."/>
            <person name="Lutzoni F."/>
            <person name="Magnuson J."/>
            <person name="Mondo S."/>
            <person name="Nolan M."/>
            <person name="Ohm R."/>
            <person name="Pangilinan J."/>
            <person name="Park H.-J."/>
            <person name="Ramirez L."/>
            <person name="Alfaro M."/>
            <person name="Sun H."/>
            <person name="Tritt A."/>
            <person name="Yoshinaga Y."/>
            <person name="Zwiers L.-H."/>
            <person name="Turgeon B."/>
            <person name="Goodwin S."/>
            <person name="Spatafora J."/>
            <person name="Crous P."/>
            <person name="Grigoriev I."/>
        </authorList>
    </citation>
    <scope>NUCLEOTIDE SEQUENCE</scope>
    <source>
        <strain evidence="3">CBS 627.86</strain>
    </source>
</reference>
<gene>
    <name evidence="3" type="ORF">BDV96DRAFT_264574</name>
</gene>
<accession>A0A6A5YML8</accession>
<dbReference type="OrthoDB" id="3870692at2759"/>
<feature type="transmembrane region" description="Helical" evidence="2">
    <location>
        <begin position="139"/>
        <end position="161"/>
    </location>
</feature>